<dbReference type="AlphaFoldDB" id="A0A940N3X7"/>
<evidence type="ECO:0000313" key="1">
    <source>
        <dbReference type="EMBL" id="MBP0493762.1"/>
    </source>
</evidence>
<evidence type="ECO:0000313" key="2">
    <source>
        <dbReference type="Proteomes" id="UP000677537"/>
    </source>
</evidence>
<proteinExistence type="predicted"/>
<gene>
    <name evidence="1" type="ORF">J5Y10_13325</name>
</gene>
<protein>
    <submittedName>
        <fullName evidence="1">Uncharacterized protein</fullName>
    </submittedName>
</protein>
<dbReference type="Proteomes" id="UP000677537">
    <property type="component" value="Unassembled WGS sequence"/>
</dbReference>
<sequence length="117" mass="13230">MIRWPSRSSAALREAVGRAYREAGGRGADENGRLSAGVEAFLDAGGVAAVPREAVEAIIWDLSRDRLDWLLEPAEQWALRRHRRPLDCRLRWRRRFRWRGTDLRTTGTYPSSPAGSG</sequence>
<dbReference type="RefSeq" id="WP_209374298.1">
    <property type="nucleotide sequence ID" value="NZ_JAGIZA010000007.1"/>
</dbReference>
<accession>A0A940N3X7</accession>
<dbReference type="EMBL" id="JAGIZA010000007">
    <property type="protein sequence ID" value="MBP0493762.1"/>
    <property type="molecule type" value="Genomic_DNA"/>
</dbReference>
<comment type="caution">
    <text evidence="1">The sequence shown here is derived from an EMBL/GenBank/DDBJ whole genome shotgun (WGS) entry which is preliminary data.</text>
</comment>
<keyword evidence="2" id="KW-1185">Reference proteome</keyword>
<organism evidence="1 2">
    <name type="scientific">Roseomonas indoligenes</name>
    <dbReference type="NCBI Taxonomy" id="2820811"/>
    <lineage>
        <taxon>Bacteria</taxon>
        <taxon>Pseudomonadati</taxon>
        <taxon>Pseudomonadota</taxon>
        <taxon>Alphaproteobacteria</taxon>
        <taxon>Acetobacterales</taxon>
        <taxon>Roseomonadaceae</taxon>
        <taxon>Roseomonas</taxon>
    </lineage>
</organism>
<name>A0A940N3X7_9PROT</name>
<reference evidence="1" key="1">
    <citation type="submission" date="2021-03" db="EMBL/GenBank/DDBJ databases">
        <authorList>
            <person name="So Y."/>
        </authorList>
    </citation>
    <scope>NUCLEOTIDE SEQUENCE</scope>
    <source>
        <strain evidence="1">SG15</strain>
    </source>
</reference>